<dbReference type="InterPro" id="IPR017846">
    <property type="entry name" value="Nict_dMeBzImd_PRibTrfase_bact"/>
</dbReference>
<dbReference type="InterPro" id="IPR023195">
    <property type="entry name" value="Nict_dMeBzImd_PRibTrfase_N"/>
</dbReference>
<dbReference type="STRING" id="157072.A0A024TEF2"/>
<evidence type="ECO:0000256" key="9">
    <source>
        <dbReference type="ARBA" id="ARBA00047340"/>
    </source>
</evidence>
<dbReference type="EMBL" id="KI914000">
    <property type="protein sequence ID" value="ETV92393.1"/>
    <property type="molecule type" value="Genomic_DNA"/>
</dbReference>
<dbReference type="SUPFAM" id="SSF52733">
    <property type="entry name" value="Nicotinate mononucleotide:5,6-dimethylbenzimidazole phosphoribosyltransferase (CobT)"/>
    <property type="match status" value="1"/>
</dbReference>
<dbReference type="GO" id="GO:0008939">
    <property type="term" value="F:nicotinate-nucleotide-dimethylbenzimidazole phosphoribosyltransferase activity"/>
    <property type="evidence" value="ECO:0007669"/>
    <property type="project" value="UniProtKB-EC"/>
</dbReference>
<name>A0A024TEF2_9STRA</name>
<keyword evidence="6 10" id="KW-0328">Glycosyltransferase</keyword>
<evidence type="ECO:0000256" key="5">
    <source>
        <dbReference type="ARBA" id="ARBA00022573"/>
    </source>
</evidence>
<reference evidence="10" key="1">
    <citation type="submission" date="2013-12" db="EMBL/GenBank/DDBJ databases">
        <title>The Genome Sequence of Aphanomyces invadans NJM9701.</title>
        <authorList>
            <consortium name="The Broad Institute Genomics Platform"/>
            <person name="Russ C."/>
            <person name="Tyler B."/>
            <person name="van West P."/>
            <person name="Dieguez-Uribeondo J."/>
            <person name="Young S.K."/>
            <person name="Zeng Q."/>
            <person name="Gargeya S."/>
            <person name="Fitzgerald M."/>
            <person name="Abouelleil A."/>
            <person name="Alvarado L."/>
            <person name="Chapman S.B."/>
            <person name="Gainer-Dewar J."/>
            <person name="Goldberg J."/>
            <person name="Griggs A."/>
            <person name="Gujja S."/>
            <person name="Hansen M."/>
            <person name="Howarth C."/>
            <person name="Imamovic A."/>
            <person name="Ireland A."/>
            <person name="Larimer J."/>
            <person name="McCowan C."/>
            <person name="Murphy C."/>
            <person name="Pearson M."/>
            <person name="Poon T.W."/>
            <person name="Priest M."/>
            <person name="Roberts A."/>
            <person name="Saif S."/>
            <person name="Shea T."/>
            <person name="Sykes S."/>
            <person name="Wortman J."/>
            <person name="Nusbaum C."/>
            <person name="Birren B."/>
        </authorList>
    </citation>
    <scope>NUCLEOTIDE SEQUENCE [LARGE SCALE GENOMIC DNA]</scope>
    <source>
        <strain evidence="10">NJM9701</strain>
    </source>
</reference>
<proteinExistence type="inferred from homology"/>
<evidence type="ECO:0000256" key="7">
    <source>
        <dbReference type="ARBA" id="ARBA00022679"/>
    </source>
</evidence>
<protein>
    <recommendedName>
        <fullName evidence="4">Nicotinate-nucleotide--dimethylbenzimidazole phosphoribosyltransferase</fullName>
        <ecNumber evidence="3">2.4.2.21</ecNumber>
    </recommendedName>
    <alternativeName>
        <fullName evidence="8">N(1)-alpha-phosphoribosyltransferase</fullName>
    </alternativeName>
</protein>
<dbReference type="InterPro" id="IPR036087">
    <property type="entry name" value="Nict_dMeBzImd_PRibTrfase_sf"/>
</dbReference>
<keyword evidence="5" id="KW-0169">Cobalamin biosynthesis</keyword>
<evidence type="ECO:0000256" key="3">
    <source>
        <dbReference type="ARBA" id="ARBA00011991"/>
    </source>
</evidence>
<dbReference type="PANTHER" id="PTHR43463">
    <property type="entry name" value="NICOTINATE-NUCLEOTIDE--DIMETHYLBENZIMIDAZOLE PHOSPHORIBOSYLTRANSFERASE"/>
    <property type="match status" value="1"/>
</dbReference>
<organism evidence="10">
    <name type="scientific">Aphanomyces invadans</name>
    <dbReference type="NCBI Taxonomy" id="157072"/>
    <lineage>
        <taxon>Eukaryota</taxon>
        <taxon>Sar</taxon>
        <taxon>Stramenopiles</taxon>
        <taxon>Oomycota</taxon>
        <taxon>Saprolegniomycetes</taxon>
        <taxon>Saprolegniales</taxon>
        <taxon>Verrucalvaceae</taxon>
        <taxon>Aphanomyces</taxon>
    </lineage>
</organism>
<keyword evidence="7 10" id="KW-0808">Transferase</keyword>
<dbReference type="VEuPathDB" id="FungiDB:H310_13283"/>
<evidence type="ECO:0000256" key="8">
    <source>
        <dbReference type="ARBA" id="ARBA00030686"/>
    </source>
</evidence>
<evidence type="ECO:0000256" key="2">
    <source>
        <dbReference type="ARBA" id="ARBA00007110"/>
    </source>
</evidence>
<dbReference type="Gene3D" id="3.40.50.10210">
    <property type="match status" value="1"/>
</dbReference>
<sequence>MPTPASAMDAIITKDSVTELMNGKAQPPGALGHVQDLAVQLCVLQQTLTPVVDAPTCLVFAADHGITKRGPADGPSAYPREVTELMYKTTHQGRSAVAVMASALQIPVACIDVGIDSDRESSLRIARGTNDMTQGPAMTLEMCQDAIQLGRDTAKKYVAQIGRNIVCVGELGIGNTTAASALVAALTNAAAEGVCGRGTGLDDEGVQRKVRLVKQALATNADRIQEGNVLSILAAVGGLEIAAMCGAMLEAAKWRAPVVVDGFISGAAALCALRMEPDTMSNALFLSHQSREKGASILLEALGGQGTRAPLHMNMGLGEGTGAVLLVPILQCAARLVRDMASLQSVIAGTVDKNTAAAVAPS</sequence>
<comment type="similarity">
    <text evidence="2">Belongs to the CobT family.</text>
</comment>
<dbReference type="OrthoDB" id="2157177at2759"/>
<gene>
    <name evidence="10" type="ORF">H310_13283</name>
</gene>
<dbReference type="GeneID" id="20090333"/>
<dbReference type="AlphaFoldDB" id="A0A024TEF2"/>
<dbReference type="PANTHER" id="PTHR43463:SF1">
    <property type="entry name" value="NICOTINATE-NUCLEOTIDE--DIMETHYLBENZIMIDAZOLE PHOSPHORIBOSYLTRANSFERASE"/>
    <property type="match status" value="1"/>
</dbReference>
<dbReference type="Pfam" id="PF02277">
    <property type="entry name" value="DBI_PRT"/>
    <property type="match status" value="1"/>
</dbReference>
<comment type="pathway">
    <text evidence="1">Nucleoside biosynthesis; alpha-ribazole biosynthesis; alpha-ribazole from 5,6-dimethylbenzimidazole: step 1/2.</text>
</comment>
<evidence type="ECO:0000313" key="10">
    <source>
        <dbReference type="EMBL" id="ETV92393.1"/>
    </source>
</evidence>
<comment type="catalytic activity">
    <reaction evidence="9">
        <text>5,6-dimethylbenzimidazole + nicotinate beta-D-ribonucleotide = alpha-ribazole 5'-phosphate + nicotinate + H(+)</text>
        <dbReference type="Rhea" id="RHEA:11196"/>
        <dbReference type="ChEBI" id="CHEBI:15378"/>
        <dbReference type="ChEBI" id="CHEBI:15890"/>
        <dbReference type="ChEBI" id="CHEBI:32544"/>
        <dbReference type="ChEBI" id="CHEBI:57502"/>
        <dbReference type="ChEBI" id="CHEBI:57918"/>
        <dbReference type="EC" id="2.4.2.21"/>
    </reaction>
</comment>
<evidence type="ECO:0000256" key="4">
    <source>
        <dbReference type="ARBA" id="ARBA00015486"/>
    </source>
</evidence>
<dbReference type="RefSeq" id="XP_008878944.1">
    <property type="nucleotide sequence ID" value="XM_008880722.1"/>
</dbReference>
<dbReference type="NCBIfam" id="NF000996">
    <property type="entry name" value="PRK00105.1"/>
    <property type="match status" value="1"/>
</dbReference>
<dbReference type="UniPathway" id="UPA00061">
    <property type="reaction ID" value="UER00516"/>
</dbReference>
<evidence type="ECO:0000256" key="6">
    <source>
        <dbReference type="ARBA" id="ARBA00022676"/>
    </source>
</evidence>
<dbReference type="Gene3D" id="1.10.1610.10">
    <property type="match status" value="1"/>
</dbReference>
<evidence type="ECO:0000256" key="1">
    <source>
        <dbReference type="ARBA" id="ARBA00005049"/>
    </source>
</evidence>
<dbReference type="NCBIfam" id="TIGR03160">
    <property type="entry name" value="cobT_DBIPRT"/>
    <property type="match status" value="1"/>
</dbReference>
<dbReference type="eggNOG" id="ENOG502S2KZ">
    <property type="taxonomic scope" value="Eukaryota"/>
</dbReference>
<accession>A0A024TEF2</accession>
<dbReference type="InterPro" id="IPR003200">
    <property type="entry name" value="Nict_dMeBzImd_PRibTrfase"/>
</dbReference>
<dbReference type="EC" id="2.4.2.21" evidence="3"/>
<dbReference type="CDD" id="cd02439">
    <property type="entry name" value="DMB-PRT_CobT"/>
    <property type="match status" value="1"/>
</dbReference>